<feature type="coiled-coil region" evidence="1">
    <location>
        <begin position="502"/>
        <end position="529"/>
    </location>
</feature>
<keyword evidence="1" id="KW-0175">Coiled coil</keyword>
<dbReference type="EMBL" id="JAEHOC010000060">
    <property type="protein sequence ID" value="KAG2424906.1"/>
    <property type="molecule type" value="Genomic_DNA"/>
</dbReference>
<feature type="transmembrane region" description="Helical" evidence="3">
    <location>
        <begin position="198"/>
        <end position="223"/>
    </location>
</feature>
<evidence type="ECO:0000256" key="1">
    <source>
        <dbReference type="SAM" id="Coils"/>
    </source>
</evidence>
<accession>A0A835SG48</accession>
<organism evidence="4 5">
    <name type="scientific">Chlamydomonas incerta</name>
    <dbReference type="NCBI Taxonomy" id="51695"/>
    <lineage>
        <taxon>Eukaryota</taxon>
        <taxon>Viridiplantae</taxon>
        <taxon>Chlorophyta</taxon>
        <taxon>core chlorophytes</taxon>
        <taxon>Chlorophyceae</taxon>
        <taxon>CS clade</taxon>
        <taxon>Chlamydomonadales</taxon>
        <taxon>Chlamydomonadaceae</taxon>
        <taxon>Chlamydomonas</taxon>
    </lineage>
</organism>
<keyword evidence="3" id="KW-0812">Transmembrane</keyword>
<keyword evidence="3" id="KW-0472">Membrane</keyword>
<name>A0A835SG48_CHLIN</name>
<feature type="region of interest" description="Disordered" evidence="2">
    <location>
        <begin position="378"/>
        <end position="475"/>
    </location>
</feature>
<dbReference type="Proteomes" id="UP000650467">
    <property type="component" value="Unassembled WGS sequence"/>
</dbReference>
<keyword evidence="5" id="KW-1185">Reference proteome</keyword>
<comment type="caution">
    <text evidence="4">The sequence shown here is derived from an EMBL/GenBank/DDBJ whole genome shotgun (WGS) entry which is preliminary data.</text>
</comment>
<dbReference type="InterPro" id="IPR043910">
    <property type="entry name" value="DUF5767"/>
</dbReference>
<sequence length="760" mass="81877">MPYLFQYNRPEGRYYMIEISDPSEYQRLEFNLVLHAELAKVSAEQRSCSTQCPACQLLFRSPQHKAVHYGYHGVRVQAPSERDEFDPSIGDSGMCFSIQSIIEARILHSLDQTLTALPARDGHIDLSDVRAKISTVLEKQERLHVRRGRVRKVGGGRSSAPAGSKLAKAGAPKTEPKARELPCKVEELEEAYRMEPSLIFFCAFVTCLVLGMAGALVGVGLWFHRRIEKRCAGSDGTAEAALEAKVKELDTQMATFAKDVHDSFLFYLKDPAAMVNVDPTSNTLTMNSPPNTTAVISLNNAMISSNGSDLFLSGPSTDPVQNSTSVKLNGSGLAVLNGHLRNAASDVYGVSFLIDGGMGAEGGATNVDKIIASLERNGANEPGVGGGSHCGSDSGDNSDGGGRGGSDRGGNNNPHGGGGGRAGHDDGSSDEGGNGSSDGISLQMDDEYPSKYGGAGFAGASGQPQQPPPRPYMDPRKELELKREALYQIDRLAKKGVSSPRVFTLSSSLEEMQAELERLKRDRDLDKSVNFQRYMMMTTVTGLEMLTNTFASRYVKLDGWSNHVNDNVNDFDDIFEELHAKWSNKAKMPPELRLIMSLGGSAAMFHMTNTMVKKYMPGMDQVLKSNPGLMKQVSAAMMNTVSGNMKADEEKEGSGNLMSGLFNMMGGLMGGPGQGQGHAHGNGHGHVHGQTGHGHPHGPTTPVMKGPRNFDAMMKELNSGSRLETFSNASETDISELRDDARSIGGYSLNSRSGRKVLNI</sequence>
<dbReference type="OrthoDB" id="551921at2759"/>
<reference evidence="4" key="1">
    <citation type="journal article" date="2020" name="bioRxiv">
        <title>Comparative genomics of Chlamydomonas.</title>
        <authorList>
            <person name="Craig R.J."/>
            <person name="Hasan A.R."/>
            <person name="Ness R.W."/>
            <person name="Keightley P.D."/>
        </authorList>
    </citation>
    <scope>NUCLEOTIDE SEQUENCE</scope>
    <source>
        <strain evidence="4">SAG 7.73</strain>
    </source>
</reference>
<protein>
    <submittedName>
        <fullName evidence="4">Uncharacterized protein</fullName>
    </submittedName>
</protein>
<gene>
    <name evidence="4" type="ORF">HXX76_014064</name>
</gene>
<evidence type="ECO:0000313" key="5">
    <source>
        <dbReference type="Proteomes" id="UP000650467"/>
    </source>
</evidence>
<evidence type="ECO:0000313" key="4">
    <source>
        <dbReference type="EMBL" id="KAG2424906.1"/>
    </source>
</evidence>
<proteinExistence type="predicted"/>
<dbReference type="Pfam" id="PF19071">
    <property type="entry name" value="DUF5767"/>
    <property type="match status" value="1"/>
</dbReference>
<evidence type="ECO:0000256" key="3">
    <source>
        <dbReference type="SAM" id="Phobius"/>
    </source>
</evidence>
<dbReference type="AlphaFoldDB" id="A0A835SG48"/>
<feature type="region of interest" description="Disordered" evidence="2">
    <location>
        <begin position="673"/>
        <end position="698"/>
    </location>
</feature>
<keyword evidence="3" id="KW-1133">Transmembrane helix</keyword>
<feature type="region of interest" description="Disordered" evidence="2">
    <location>
        <begin position="151"/>
        <end position="173"/>
    </location>
</feature>
<feature type="compositionally biased region" description="Gly residues" evidence="2">
    <location>
        <begin position="398"/>
        <end position="408"/>
    </location>
</feature>
<evidence type="ECO:0000256" key="2">
    <source>
        <dbReference type="SAM" id="MobiDB-lite"/>
    </source>
</evidence>